<keyword evidence="2" id="KW-0805">Transcription regulation</keyword>
<feature type="domain" description="HTH luxR-type" evidence="5">
    <location>
        <begin position="97"/>
        <end position="145"/>
    </location>
</feature>
<dbReference type="Proteomes" id="UP000654720">
    <property type="component" value="Chromosome"/>
</dbReference>
<name>A0ABX7H862_9BACT</name>
<evidence type="ECO:0000256" key="2">
    <source>
        <dbReference type="ARBA" id="ARBA00023015"/>
    </source>
</evidence>
<dbReference type="SUPFAM" id="SSF88659">
    <property type="entry name" value="Sigma3 and sigma4 domains of RNA polymerase sigma factors"/>
    <property type="match status" value="1"/>
</dbReference>
<dbReference type="InterPro" id="IPR013325">
    <property type="entry name" value="RNA_pol_sigma_r2"/>
</dbReference>
<evidence type="ECO:0000313" key="6">
    <source>
        <dbReference type="EMBL" id="QRO51256.1"/>
    </source>
</evidence>
<dbReference type="InterPro" id="IPR000792">
    <property type="entry name" value="Tscrpt_reg_LuxR_C"/>
</dbReference>
<dbReference type="Gene3D" id="1.10.1740.10">
    <property type="match status" value="1"/>
</dbReference>
<keyword evidence="3" id="KW-0731">Sigma factor</keyword>
<dbReference type="Gene3D" id="1.10.10.10">
    <property type="entry name" value="Winged helix-like DNA-binding domain superfamily/Winged helix DNA-binding domain"/>
    <property type="match status" value="1"/>
</dbReference>
<accession>A0ABX7H862</accession>
<protein>
    <recommendedName>
        <fullName evidence="5">HTH luxR-type domain-containing protein</fullName>
    </recommendedName>
</protein>
<dbReference type="InterPro" id="IPR013249">
    <property type="entry name" value="RNA_pol_sigma70_r4_t2"/>
</dbReference>
<evidence type="ECO:0000259" key="5">
    <source>
        <dbReference type="SMART" id="SM00421"/>
    </source>
</evidence>
<dbReference type="SUPFAM" id="SSF88946">
    <property type="entry name" value="Sigma2 domain of RNA polymerase sigma factors"/>
    <property type="match status" value="1"/>
</dbReference>
<gene>
    <name evidence="6" type="ORF">I6J59_06535</name>
</gene>
<dbReference type="RefSeq" id="WP_167330739.1">
    <property type="nucleotide sequence ID" value="NZ_CAMXLP010000090.1"/>
</dbReference>
<dbReference type="PANTHER" id="PTHR43133">
    <property type="entry name" value="RNA POLYMERASE ECF-TYPE SIGMA FACTO"/>
    <property type="match status" value="1"/>
</dbReference>
<proteinExistence type="inferred from homology"/>
<evidence type="ECO:0000256" key="4">
    <source>
        <dbReference type="ARBA" id="ARBA00023163"/>
    </source>
</evidence>
<sequence>MEYRQFLDGVNRKEDKAWVELYDYFYAPLCCYAAKIVGNNQMVEDVVQGCFVKLWLSDQKRSKKAHEVWMGQVVCDECDAVEMALEEEAITRFYTVITRLPEQQRDILLRSMKGEKVRDMAEKLGISENTVKTQKKRAYAFVREQLGDIWMVIVGLFFV</sequence>
<evidence type="ECO:0000256" key="3">
    <source>
        <dbReference type="ARBA" id="ARBA00023082"/>
    </source>
</evidence>
<dbReference type="PANTHER" id="PTHR43133:SF46">
    <property type="entry name" value="RNA POLYMERASE SIGMA-70 FACTOR ECF SUBFAMILY"/>
    <property type="match status" value="1"/>
</dbReference>
<dbReference type="EMBL" id="CP069450">
    <property type="protein sequence ID" value="QRO51256.1"/>
    <property type="molecule type" value="Genomic_DNA"/>
</dbReference>
<organism evidence="6 7">
    <name type="scientific">Butyricimonas virosa</name>
    <dbReference type="NCBI Taxonomy" id="544645"/>
    <lineage>
        <taxon>Bacteria</taxon>
        <taxon>Pseudomonadati</taxon>
        <taxon>Bacteroidota</taxon>
        <taxon>Bacteroidia</taxon>
        <taxon>Bacteroidales</taxon>
        <taxon>Odoribacteraceae</taxon>
        <taxon>Butyricimonas</taxon>
    </lineage>
</organism>
<reference evidence="6 7" key="1">
    <citation type="submission" date="2021-02" db="EMBL/GenBank/DDBJ databases">
        <title>FDA dAtabase for Regulatory Grade micrObial Sequences (FDA-ARGOS): Supporting development and validation of Infectious Disease Dx tests.</title>
        <authorList>
            <person name="Carlson P."/>
            <person name="Fischbach M."/>
            <person name="Hastie J."/>
            <person name="Bilen M."/>
            <person name="Cheng A."/>
            <person name="Tallon L."/>
            <person name="Sadzewicz L."/>
            <person name="Zhao X."/>
            <person name="Boylan J."/>
            <person name="Ott S."/>
            <person name="Bowen H."/>
            <person name="Vavikolanu K."/>
            <person name="Mehta A."/>
            <person name="Aluvathingal J."/>
            <person name="Nadendla S."/>
            <person name="Yan Y."/>
            <person name="Sichtig H."/>
        </authorList>
    </citation>
    <scope>NUCLEOTIDE SEQUENCE [LARGE SCALE GENOMIC DNA]</scope>
    <source>
        <strain evidence="6 7">FDAARGOS_1229</strain>
    </source>
</reference>
<evidence type="ECO:0000313" key="7">
    <source>
        <dbReference type="Proteomes" id="UP000654720"/>
    </source>
</evidence>
<dbReference type="InterPro" id="IPR036388">
    <property type="entry name" value="WH-like_DNA-bd_sf"/>
</dbReference>
<evidence type="ECO:0000256" key="1">
    <source>
        <dbReference type="ARBA" id="ARBA00010641"/>
    </source>
</evidence>
<dbReference type="InterPro" id="IPR013324">
    <property type="entry name" value="RNA_pol_sigma_r3/r4-like"/>
</dbReference>
<dbReference type="InterPro" id="IPR039425">
    <property type="entry name" value="RNA_pol_sigma-70-like"/>
</dbReference>
<keyword evidence="7" id="KW-1185">Reference proteome</keyword>
<comment type="similarity">
    <text evidence="1">Belongs to the sigma-70 factor family. ECF subfamily.</text>
</comment>
<dbReference type="Pfam" id="PF08281">
    <property type="entry name" value="Sigma70_r4_2"/>
    <property type="match status" value="1"/>
</dbReference>
<keyword evidence="4" id="KW-0804">Transcription</keyword>
<dbReference type="SMART" id="SM00421">
    <property type="entry name" value="HTH_LUXR"/>
    <property type="match status" value="1"/>
</dbReference>
<dbReference type="GeneID" id="93095851"/>